<dbReference type="PROSITE" id="PS51257">
    <property type="entry name" value="PROKAR_LIPOPROTEIN"/>
    <property type="match status" value="1"/>
</dbReference>
<feature type="chain" id="PRO_5045077666" evidence="1">
    <location>
        <begin position="33"/>
        <end position="128"/>
    </location>
</feature>
<dbReference type="RefSeq" id="WP_344923107.1">
    <property type="nucleotide sequence ID" value="NZ_BAABAQ010000020.1"/>
</dbReference>
<evidence type="ECO:0000313" key="2">
    <source>
        <dbReference type="EMBL" id="GAA4209185.1"/>
    </source>
</evidence>
<name>A0ABP8BKT9_9ACTN</name>
<organism evidence="2 3">
    <name type="scientific">Streptosporangium oxazolinicum</name>
    <dbReference type="NCBI Taxonomy" id="909287"/>
    <lineage>
        <taxon>Bacteria</taxon>
        <taxon>Bacillati</taxon>
        <taxon>Actinomycetota</taxon>
        <taxon>Actinomycetes</taxon>
        <taxon>Streptosporangiales</taxon>
        <taxon>Streptosporangiaceae</taxon>
        <taxon>Streptosporangium</taxon>
    </lineage>
</organism>
<protein>
    <submittedName>
        <fullName evidence="2">Uncharacterized protein</fullName>
    </submittedName>
</protein>
<comment type="caution">
    <text evidence="2">The sequence shown here is derived from an EMBL/GenBank/DDBJ whole genome shotgun (WGS) entry which is preliminary data.</text>
</comment>
<sequence>MKETPSGTAAPRKASRSITVFALAALSLSLVAACADEPETPPVTADCVVKQPDGSYKAVDDKLCDNPGGAQSAVGFWPVWIYGGSYDSRTHRVTGGSKFRPLNTNINARSGRVITSGFGSSAKGGGGS</sequence>
<evidence type="ECO:0000313" key="3">
    <source>
        <dbReference type="Proteomes" id="UP001501251"/>
    </source>
</evidence>
<feature type="signal peptide" evidence="1">
    <location>
        <begin position="1"/>
        <end position="32"/>
    </location>
</feature>
<dbReference type="EMBL" id="BAABAQ010000020">
    <property type="protein sequence ID" value="GAA4209185.1"/>
    <property type="molecule type" value="Genomic_DNA"/>
</dbReference>
<reference evidence="3" key="1">
    <citation type="journal article" date="2019" name="Int. J. Syst. Evol. Microbiol.">
        <title>The Global Catalogue of Microorganisms (GCM) 10K type strain sequencing project: providing services to taxonomists for standard genome sequencing and annotation.</title>
        <authorList>
            <consortium name="The Broad Institute Genomics Platform"/>
            <consortium name="The Broad Institute Genome Sequencing Center for Infectious Disease"/>
            <person name="Wu L."/>
            <person name="Ma J."/>
        </authorList>
    </citation>
    <scope>NUCLEOTIDE SEQUENCE [LARGE SCALE GENOMIC DNA]</scope>
    <source>
        <strain evidence="3">JCM 17388</strain>
    </source>
</reference>
<evidence type="ECO:0000256" key="1">
    <source>
        <dbReference type="SAM" id="SignalP"/>
    </source>
</evidence>
<gene>
    <name evidence="2" type="ORF">GCM10022252_75330</name>
</gene>
<keyword evidence="3" id="KW-1185">Reference proteome</keyword>
<proteinExistence type="predicted"/>
<accession>A0ABP8BKT9</accession>
<dbReference type="Proteomes" id="UP001501251">
    <property type="component" value="Unassembled WGS sequence"/>
</dbReference>
<keyword evidence="1" id="KW-0732">Signal</keyword>